<accession>A0A0S2SL88</accession>
<evidence type="ECO:0000313" key="1">
    <source>
        <dbReference type="EMBL" id="ALP42402.1"/>
    </source>
</evidence>
<reference evidence="2" key="1">
    <citation type="submission" date="2015-10" db="EMBL/GenBank/DDBJ databases">
        <title>Complete Genome Sequence of Aeromonas schubertii strain WL1483.</title>
        <authorList>
            <person name="Liu L."/>
        </authorList>
    </citation>
    <scope>NUCLEOTIDE SEQUENCE [LARGE SCALE GENOMIC DNA]</scope>
    <source>
        <strain evidence="2">WL1483</strain>
    </source>
</reference>
<dbReference type="EMBL" id="CP013067">
    <property type="protein sequence ID" value="ALP42402.1"/>
    <property type="molecule type" value="Genomic_DNA"/>
</dbReference>
<protein>
    <submittedName>
        <fullName evidence="1">Uncharacterized protein</fullName>
    </submittedName>
</protein>
<evidence type="ECO:0000313" key="2">
    <source>
        <dbReference type="Proteomes" id="UP000058114"/>
    </source>
</evidence>
<gene>
    <name evidence="1" type="ORF">WL1483_2983</name>
</gene>
<name>A0A0S2SL88_9GAMM</name>
<dbReference type="AlphaFoldDB" id="A0A0S2SL88"/>
<sequence length="63" mass="7530">MTIRNEYFTCIVWRVFFLSNNGGNWHAFKVFGCIANGENLCTQVNFLMCDWQERHALWHAFKL</sequence>
<dbReference type="Proteomes" id="UP000058114">
    <property type="component" value="Chromosome"/>
</dbReference>
<reference evidence="1 2" key="2">
    <citation type="journal article" date="2016" name="Genome Announc.">
        <title>Complete Genome Sequence of the Highly Virulent Aeromonas schubertii Strain WL1483, Isolated from Diseased Snakehead Fish (Channa argus) in China.</title>
        <authorList>
            <person name="Liu L."/>
            <person name="Li N."/>
            <person name="Zhang D."/>
            <person name="Fu X."/>
            <person name="Shi C."/>
            <person name="Lin Q."/>
            <person name="Hao G."/>
        </authorList>
    </citation>
    <scope>NUCLEOTIDE SEQUENCE [LARGE SCALE GENOMIC DNA]</scope>
    <source>
        <strain evidence="1 2">WL1483</strain>
    </source>
</reference>
<dbReference type="KEGG" id="asr:WL1483_2983"/>
<proteinExistence type="predicted"/>
<organism evidence="1 2">
    <name type="scientific">Aeromonas schubertii</name>
    <dbReference type="NCBI Taxonomy" id="652"/>
    <lineage>
        <taxon>Bacteria</taxon>
        <taxon>Pseudomonadati</taxon>
        <taxon>Pseudomonadota</taxon>
        <taxon>Gammaproteobacteria</taxon>
        <taxon>Aeromonadales</taxon>
        <taxon>Aeromonadaceae</taxon>
        <taxon>Aeromonas</taxon>
    </lineage>
</organism>